<gene>
    <name evidence="2" type="ORF">CP49_08005</name>
</gene>
<reference evidence="2 3" key="1">
    <citation type="submission" date="2014-03" db="EMBL/GenBank/DDBJ databases">
        <title>Bradyrhizobium valentinum sp. nov., isolated from effective nodules of Lupinus mariae-josephae, a lupine endemic of basic-lime soils in Eastern Spain.</title>
        <authorList>
            <person name="Duran D."/>
            <person name="Rey L."/>
            <person name="Navarro A."/>
            <person name="Busquets A."/>
            <person name="Imperial J."/>
            <person name="Ruiz-Argueso T."/>
        </authorList>
    </citation>
    <scope>NUCLEOTIDE SEQUENCE [LARGE SCALE GENOMIC DNA]</scope>
    <source>
        <strain evidence="2 3">LmjM3</strain>
    </source>
</reference>
<dbReference type="Proteomes" id="UP000051913">
    <property type="component" value="Unassembled WGS sequence"/>
</dbReference>
<keyword evidence="1" id="KW-1133">Transmembrane helix</keyword>
<feature type="transmembrane region" description="Helical" evidence="1">
    <location>
        <begin position="277"/>
        <end position="295"/>
    </location>
</feature>
<evidence type="ECO:0000256" key="1">
    <source>
        <dbReference type="SAM" id="Phobius"/>
    </source>
</evidence>
<dbReference type="AlphaFoldDB" id="A0A0R3M8X9"/>
<keyword evidence="3" id="KW-1185">Reference proteome</keyword>
<proteinExistence type="predicted"/>
<evidence type="ECO:0000313" key="2">
    <source>
        <dbReference type="EMBL" id="KRR12368.1"/>
    </source>
</evidence>
<keyword evidence="1" id="KW-0812">Transmembrane</keyword>
<feature type="transmembrane region" description="Helical" evidence="1">
    <location>
        <begin position="77"/>
        <end position="96"/>
    </location>
</feature>
<name>A0A0R3M8X9_9BRAD</name>
<feature type="transmembrane region" description="Helical" evidence="1">
    <location>
        <begin position="173"/>
        <end position="194"/>
    </location>
</feature>
<organism evidence="2 3">
    <name type="scientific">Bradyrhizobium valentinum</name>
    <dbReference type="NCBI Taxonomy" id="1518501"/>
    <lineage>
        <taxon>Bacteria</taxon>
        <taxon>Pseudomonadati</taxon>
        <taxon>Pseudomonadota</taxon>
        <taxon>Alphaproteobacteria</taxon>
        <taxon>Hyphomicrobiales</taxon>
        <taxon>Nitrobacteraceae</taxon>
        <taxon>Bradyrhizobium</taxon>
    </lineage>
</organism>
<dbReference type="OrthoDB" id="7204997at2"/>
<feature type="transmembrane region" description="Helical" evidence="1">
    <location>
        <begin position="108"/>
        <end position="130"/>
    </location>
</feature>
<protein>
    <submittedName>
        <fullName evidence="2">Uncharacterized protein</fullName>
    </submittedName>
</protein>
<dbReference type="RefSeq" id="WP_057849144.1">
    <property type="nucleotide sequence ID" value="NZ_LLXX01000029.1"/>
</dbReference>
<feature type="transmembrane region" description="Helical" evidence="1">
    <location>
        <begin position="47"/>
        <end position="68"/>
    </location>
</feature>
<evidence type="ECO:0000313" key="3">
    <source>
        <dbReference type="Proteomes" id="UP000051913"/>
    </source>
</evidence>
<feature type="transmembrane region" description="Helical" evidence="1">
    <location>
        <begin position="12"/>
        <end position="35"/>
    </location>
</feature>
<keyword evidence="1" id="KW-0472">Membrane</keyword>
<feature type="transmembrane region" description="Helical" evidence="1">
    <location>
        <begin position="214"/>
        <end position="242"/>
    </location>
</feature>
<dbReference type="EMBL" id="LLXX01000029">
    <property type="protein sequence ID" value="KRR12368.1"/>
    <property type="molecule type" value="Genomic_DNA"/>
</dbReference>
<comment type="caution">
    <text evidence="2">The sequence shown here is derived from an EMBL/GenBank/DDBJ whole genome shotgun (WGS) entry which is preliminary data.</text>
</comment>
<sequence>MPVIRNSARAFIAALIVLVIFHGIMSVLGLGVFLANKIEPPSPDRAFQIFVTRVAIDAALLAAGHWLLRSFGLATRMIYGLMGGTAAAVGYAFALSQDLNIAPPLDGTLLTAAVLPTLVGMISATLYAQFAGREMLGAHRGSTAIPDAAPVPAIPANFDGPVQVRTSMAATTIAAMVPAAMVALITIPFVTFFLTEWDTDGSQNPAWANQISRMALPAYFFMATLLATAIPSAIIVSVTHAAARAFRRTRGTDYAVIGALVGIVASVALAMLVPTPLLALVVVAAAIMGPAYRRFAGLEPLPLPEAVMATDPATLVGEHDPARRTRAVIMNG</sequence>
<accession>A0A0R3M8X9</accession>